<reference evidence="2" key="1">
    <citation type="submission" date="2014-09" db="EMBL/GenBank/DDBJ databases">
        <authorList>
            <person name="Mudge J."/>
            <person name="Ramaraj T."/>
            <person name="Lindquist I.E."/>
            <person name="Bharti A.K."/>
            <person name="Sundararajan A."/>
            <person name="Cameron C.T."/>
            <person name="Woodward J.E."/>
            <person name="May G.D."/>
            <person name="Brubaker C."/>
            <person name="Broadhvest J."/>
            <person name="Wilkins T.A."/>
        </authorList>
    </citation>
    <scope>NUCLEOTIDE SEQUENCE</scope>
    <source>
        <strain evidence="2">cv. AKA8401</strain>
    </source>
</reference>
<protein>
    <submittedName>
        <fullName evidence="1">Uncharacterized protein</fullName>
    </submittedName>
</protein>
<dbReference type="EMBL" id="KN431214">
    <property type="protein sequence ID" value="KHG25082.1"/>
    <property type="molecule type" value="Genomic_DNA"/>
</dbReference>
<evidence type="ECO:0000313" key="1">
    <source>
        <dbReference type="EMBL" id="KHG25082.1"/>
    </source>
</evidence>
<gene>
    <name evidence="1" type="ORF">F383_06986</name>
</gene>
<accession>A0A0B0PJK2</accession>
<sequence length="17" mass="2017">MIEMNQMSLTRCGVYIK</sequence>
<dbReference type="Proteomes" id="UP000032142">
    <property type="component" value="Unassembled WGS sequence"/>
</dbReference>
<organism evidence="1 2">
    <name type="scientific">Gossypium arboreum</name>
    <name type="common">Tree cotton</name>
    <name type="synonym">Gossypium nanking</name>
    <dbReference type="NCBI Taxonomy" id="29729"/>
    <lineage>
        <taxon>Eukaryota</taxon>
        <taxon>Viridiplantae</taxon>
        <taxon>Streptophyta</taxon>
        <taxon>Embryophyta</taxon>
        <taxon>Tracheophyta</taxon>
        <taxon>Spermatophyta</taxon>
        <taxon>Magnoliopsida</taxon>
        <taxon>eudicotyledons</taxon>
        <taxon>Gunneridae</taxon>
        <taxon>Pentapetalae</taxon>
        <taxon>rosids</taxon>
        <taxon>malvids</taxon>
        <taxon>Malvales</taxon>
        <taxon>Malvaceae</taxon>
        <taxon>Malvoideae</taxon>
        <taxon>Gossypium</taxon>
    </lineage>
</organism>
<evidence type="ECO:0000313" key="2">
    <source>
        <dbReference type="Proteomes" id="UP000032142"/>
    </source>
</evidence>
<keyword evidence="2" id="KW-1185">Reference proteome</keyword>
<dbReference type="AlphaFoldDB" id="A0A0B0PJK2"/>
<proteinExistence type="predicted"/>
<name>A0A0B0PJK2_GOSAR</name>